<dbReference type="SUPFAM" id="SSF46785">
    <property type="entry name" value="Winged helix' DNA-binding domain"/>
    <property type="match status" value="1"/>
</dbReference>
<keyword evidence="1" id="KW-0805">Transcription regulation</keyword>
<dbReference type="InterPro" id="IPR036388">
    <property type="entry name" value="WH-like_DNA-bd_sf"/>
</dbReference>
<dbReference type="GO" id="GO:0003677">
    <property type="term" value="F:DNA binding"/>
    <property type="evidence" value="ECO:0007669"/>
    <property type="project" value="UniProtKB-KW"/>
</dbReference>
<dbReference type="Gene3D" id="1.20.120.530">
    <property type="entry name" value="GntR ligand-binding domain-like"/>
    <property type="match status" value="1"/>
</dbReference>
<dbReference type="PROSITE" id="PS50949">
    <property type="entry name" value="HTH_GNTR"/>
    <property type="match status" value="1"/>
</dbReference>
<name>A0AAE3LSH5_9RHOB</name>
<dbReference type="InterPro" id="IPR008920">
    <property type="entry name" value="TF_FadR/GntR_C"/>
</dbReference>
<dbReference type="PANTHER" id="PTHR43537">
    <property type="entry name" value="TRANSCRIPTIONAL REGULATOR, GNTR FAMILY"/>
    <property type="match status" value="1"/>
</dbReference>
<proteinExistence type="predicted"/>
<evidence type="ECO:0000313" key="5">
    <source>
        <dbReference type="EMBL" id="MCV6823451.1"/>
    </source>
</evidence>
<keyword evidence="3" id="KW-0804">Transcription</keyword>
<dbReference type="Gene3D" id="1.10.10.10">
    <property type="entry name" value="Winged helix-like DNA-binding domain superfamily/Winged helix DNA-binding domain"/>
    <property type="match status" value="1"/>
</dbReference>
<organism evidence="5 6">
    <name type="scientific">Halocynthiibacter halioticoli</name>
    <dbReference type="NCBI Taxonomy" id="2986804"/>
    <lineage>
        <taxon>Bacteria</taxon>
        <taxon>Pseudomonadati</taxon>
        <taxon>Pseudomonadota</taxon>
        <taxon>Alphaproteobacteria</taxon>
        <taxon>Rhodobacterales</taxon>
        <taxon>Paracoccaceae</taxon>
        <taxon>Halocynthiibacter</taxon>
    </lineage>
</organism>
<dbReference type="AlphaFoldDB" id="A0AAE3LSH5"/>
<dbReference type="PANTHER" id="PTHR43537:SF20">
    <property type="entry name" value="HTH-TYPE TRANSCRIPTIONAL REPRESSOR GLAR"/>
    <property type="match status" value="1"/>
</dbReference>
<evidence type="ECO:0000256" key="1">
    <source>
        <dbReference type="ARBA" id="ARBA00023015"/>
    </source>
</evidence>
<dbReference type="GO" id="GO:0003700">
    <property type="term" value="F:DNA-binding transcription factor activity"/>
    <property type="evidence" value="ECO:0007669"/>
    <property type="project" value="InterPro"/>
</dbReference>
<keyword evidence="2" id="KW-0238">DNA-binding</keyword>
<dbReference type="Pfam" id="PF00392">
    <property type="entry name" value="GntR"/>
    <property type="match status" value="1"/>
</dbReference>
<evidence type="ECO:0000259" key="4">
    <source>
        <dbReference type="PROSITE" id="PS50949"/>
    </source>
</evidence>
<evidence type="ECO:0000313" key="6">
    <source>
        <dbReference type="Proteomes" id="UP001208041"/>
    </source>
</evidence>
<protein>
    <submittedName>
        <fullName evidence="5">GntR family transcriptional regulator</fullName>
    </submittedName>
</protein>
<evidence type="ECO:0000256" key="2">
    <source>
        <dbReference type="ARBA" id="ARBA00023125"/>
    </source>
</evidence>
<dbReference type="SUPFAM" id="SSF48008">
    <property type="entry name" value="GntR ligand-binding domain-like"/>
    <property type="match status" value="1"/>
</dbReference>
<dbReference type="SMART" id="SM00895">
    <property type="entry name" value="FCD"/>
    <property type="match status" value="1"/>
</dbReference>
<dbReference type="InterPro" id="IPR011711">
    <property type="entry name" value="GntR_C"/>
</dbReference>
<dbReference type="Pfam" id="PF07729">
    <property type="entry name" value="FCD"/>
    <property type="match status" value="1"/>
</dbReference>
<dbReference type="RefSeq" id="WP_263952295.1">
    <property type="nucleotide sequence ID" value="NZ_JAOYFC010000001.1"/>
</dbReference>
<accession>A0AAE3LSH5</accession>
<dbReference type="InterPro" id="IPR000524">
    <property type="entry name" value="Tscrpt_reg_HTH_GntR"/>
</dbReference>
<feature type="domain" description="HTH gntR-type" evidence="4">
    <location>
        <begin position="3"/>
        <end position="70"/>
    </location>
</feature>
<reference evidence="5" key="1">
    <citation type="submission" date="2022-10" db="EMBL/GenBank/DDBJ databases">
        <authorList>
            <person name="Yue Y."/>
        </authorList>
    </citation>
    <scope>NUCLEOTIDE SEQUENCE</scope>
    <source>
        <strain evidence="5">Z654</strain>
    </source>
</reference>
<dbReference type="EMBL" id="JAOYFC010000001">
    <property type="protein sequence ID" value="MCV6823451.1"/>
    <property type="molecule type" value="Genomic_DNA"/>
</dbReference>
<comment type="caution">
    <text evidence="5">The sequence shown here is derived from an EMBL/GenBank/DDBJ whole genome shotgun (WGS) entry which is preliminary data.</text>
</comment>
<gene>
    <name evidence="5" type="ORF">OH136_02685</name>
</gene>
<dbReference type="Proteomes" id="UP001208041">
    <property type="component" value="Unassembled WGS sequence"/>
</dbReference>
<keyword evidence="6" id="KW-1185">Reference proteome</keyword>
<evidence type="ECO:0000256" key="3">
    <source>
        <dbReference type="ARBA" id="ARBA00023163"/>
    </source>
</evidence>
<sequence>MSLSNADRVYQEIRQQILCGTLPAGMPLRAATLARENGWGLTPIREALTRLQAERLVQMAHNSGFAVAAMSDEGLTDLSQSRLLIESELLTKSIETGGEDWEGRIVAAFYQFQRIETPNLRTDDAEFTNWETRHAAFHTALLSGCGSDWLHHLNAQLGAHLQMYQRNIMSGLRQIAETAPEIADKVNGLLTEATGIADHETLMTAVLDRDTSAALPALAQHSQKSMECYTEMQKLLVQHPSKKKARA</sequence>
<dbReference type="InterPro" id="IPR036390">
    <property type="entry name" value="WH_DNA-bd_sf"/>
</dbReference>
<dbReference type="SMART" id="SM00345">
    <property type="entry name" value="HTH_GNTR"/>
    <property type="match status" value="1"/>
</dbReference>